<evidence type="ECO:0000256" key="5">
    <source>
        <dbReference type="PIRSR" id="PIRSR016020-1"/>
    </source>
</evidence>
<dbReference type="Pfam" id="PF01263">
    <property type="entry name" value="Aldose_epim"/>
    <property type="match status" value="1"/>
</dbReference>
<feature type="active site" evidence="5">
    <location>
        <position position="168"/>
    </location>
</feature>
<dbReference type="PIRSF" id="PIRSF016020">
    <property type="entry name" value="PHexose_mutarotase"/>
    <property type="match status" value="1"/>
</dbReference>
<evidence type="ECO:0000256" key="4">
    <source>
        <dbReference type="PIRNR" id="PIRNR016020"/>
    </source>
</evidence>
<keyword evidence="3 4" id="KW-0413">Isomerase</keyword>
<dbReference type="GO" id="GO:0005975">
    <property type="term" value="P:carbohydrate metabolic process"/>
    <property type="evidence" value="ECO:0007669"/>
    <property type="project" value="InterPro"/>
</dbReference>
<dbReference type="InterPro" id="IPR011013">
    <property type="entry name" value="Gal_mutarotase_sf_dom"/>
</dbReference>
<protein>
    <recommendedName>
        <fullName evidence="4">Putative glucose-6-phosphate 1-epimerase</fullName>
        <ecNumber evidence="4">5.1.3.15</ecNumber>
    </recommendedName>
</protein>
<evidence type="ECO:0000313" key="7">
    <source>
        <dbReference type="Proteomes" id="UP000198781"/>
    </source>
</evidence>
<sequence>MPANLPAPPSVRPLSFHGQPALQLALPTGETATVALQGAQVLSWTGRDGAERMYFSPRARLDGHSPIRGGIPVCFPQFNQRGPLAKHGFVRNLPWHVESSSDGDGNDAADAGVVRAVFALDDTAETRAWWPHGFAARLTVELSAEHLRLDLSVRNTGTTAWDFTAALHGYYRVSDIAATRVEGLDGCARWDSVADVHSVQQGPVAFDGEYDSIFSAAAQPLRLHAGDHALTLAQSPSWINTVVWNPGAALCATLPDMPADGYRNMVCVEAACIDQPVHLEPGAEWSGWQRLGAA</sequence>
<comment type="catalytic activity">
    <reaction evidence="1">
        <text>alpha-D-glucose 6-phosphate = beta-D-glucose 6-phosphate</text>
        <dbReference type="Rhea" id="RHEA:16249"/>
        <dbReference type="ChEBI" id="CHEBI:58225"/>
        <dbReference type="ChEBI" id="CHEBI:58247"/>
        <dbReference type="EC" id="5.1.3.15"/>
    </reaction>
</comment>
<name>A0A1G6T4L9_9BURK</name>
<dbReference type="InterPro" id="IPR025532">
    <property type="entry name" value="G6P_1-epimerase"/>
</dbReference>
<dbReference type="CDD" id="cd09020">
    <property type="entry name" value="D-hex-6-P-epi_like"/>
    <property type="match status" value="1"/>
</dbReference>
<dbReference type="EC" id="5.1.3.15" evidence="4"/>
<dbReference type="EMBL" id="FMZC01000005">
    <property type="protein sequence ID" value="SDD23417.1"/>
    <property type="molecule type" value="Genomic_DNA"/>
</dbReference>
<keyword evidence="7" id="KW-1185">Reference proteome</keyword>
<evidence type="ECO:0000256" key="3">
    <source>
        <dbReference type="ARBA" id="ARBA00023235"/>
    </source>
</evidence>
<dbReference type="RefSeq" id="WP_092743197.1">
    <property type="nucleotide sequence ID" value="NZ_FMZC01000005.1"/>
</dbReference>
<evidence type="ECO:0000256" key="1">
    <source>
        <dbReference type="ARBA" id="ARBA00001096"/>
    </source>
</evidence>
<dbReference type="PANTHER" id="PTHR11122:SF13">
    <property type="entry name" value="GLUCOSE-6-PHOSPHATE 1-EPIMERASE"/>
    <property type="match status" value="1"/>
</dbReference>
<dbReference type="Gene3D" id="2.70.98.10">
    <property type="match status" value="1"/>
</dbReference>
<dbReference type="Proteomes" id="UP000198781">
    <property type="component" value="Unassembled WGS sequence"/>
</dbReference>
<dbReference type="GO" id="GO:0030246">
    <property type="term" value="F:carbohydrate binding"/>
    <property type="evidence" value="ECO:0007669"/>
    <property type="project" value="UniProtKB-UniRule"/>
</dbReference>
<dbReference type="InterPro" id="IPR014718">
    <property type="entry name" value="GH-type_carb-bd"/>
</dbReference>
<dbReference type="STRING" id="187868.SAMN05192589_10547"/>
<dbReference type="InterPro" id="IPR008183">
    <property type="entry name" value="Aldose_1/G6P_1-epimerase"/>
</dbReference>
<dbReference type="GO" id="GO:0005737">
    <property type="term" value="C:cytoplasm"/>
    <property type="evidence" value="ECO:0007669"/>
    <property type="project" value="TreeGrafter"/>
</dbReference>
<feature type="active site" evidence="5">
    <location>
        <position position="269"/>
    </location>
</feature>
<accession>A0A1G6T4L9</accession>
<gene>
    <name evidence="6" type="ORF">SAMN05192589_10547</name>
</gene>
<proteinExistence type="inferred from homology"/>
<comment type="similarity">
    <text evidence="2 4">Belongs to the glucose-6-phosphate 1-epimerase family.</text>
</comment>
<evidence type="ECO:0000256" key="2">
    <source>
        <dbReference type="ARBA" id="ARBA00005866"/>
    </source>
</evidence>
<reference evidence="6 7" key="1">
    <citation type="submission" date="2016-10" db="EMBL/GenBank/DDBJ databases">
        <authorList>
            <person name="de Groot N.N."/>
        </authorList>
    </citation>
    <scope>NUCLEOTIDE SEQUENCE [LARGE SCALE GENOMIC DNA]</scope>
    <source>
        <strain evidence="6 7">DSM 16619</strain>
    </source>
</reference>
<evidence type="ECO:0000313" key="6">
    <source>
        <dbReference type="EMBL" id="SDD23417.1"/>
    </source>
</evidence>
<dbReference type="SUPFAM" id="SSF74650">
    <property type="entry name" value="Galactose mutarotase-like"/>
    <property type="match status" value="1"/>
</dbReference>
<dbReference type="AlphaFoldDB" id="A0A1G6T4L9"/>
<dbReference type="PANTHER" id="PTHR11122">
    <property type="entry name" value="APOSPORY-ASSOCIATED PROTEIN C-RELATED"/>
    <property type="match status" value="1"/>
</dbReference>
<organism evidence="6 7">
    <name type="scientific">Paracidovorax valerianellae</name>
    <dbReference type="NCBI Taxonomy" id="187868"/>
    <lineage>
        <taxon>Bacteria</taxon>
        <taxon>Pseudomonadati</taxon>
        <taxon>Pseudomonadota</taxon>
        <taxon>Betaproteobacteria</taxon>
        <taxon>Burkholderiales</taxon>
        <taxon>Comamonadaceae</taxon>
        <taxon>Paracidovorax</taxon>
    </lineage>
</organism>
<dbReference type="OrthoDB" id="9790727at2"/>
<dbReference type="GO" id="GO:0047938">
    <property type="term" value="F:glucose-6-phosphate 1-epimerase activity"/>
    <property type="evidence" value="ECO:0007669"/>
    <property type="project" value="UniProtKB-UniRule"/>
</dbReference>